<accession>A0ABT7B0R9</accession>
<evidence type="ECO:0000313" key="2">
    <source>
        <dbReference type="Proteomes" id="UP001235849"/>
    </source>
</evidence>
<proteinExistence type="predicted"/>
<evidence type="ECO:0000313" key="1">
    <source>
        <dbReference type="EMBL" id="MDJ1172769.1"/>
    </source>
</evidence>
<evidence type="ECO:0008006" key="3">
    <source>
        <dbReference type="Google" id="ProtNLM"/>
    </source>
</evidence>
<organism evidence="1 2">
    <name type="scientific">Roseofilum capinflatum BLCC-M114</name>
    <dbReference type="NCBI Taxonomy" id="3022440"/>
    <lineage>
        <taxon>Bacteria</taxon>
        <taxon>Bacillati</taxon>
        <taxon>Cyanobacteriota</taxon>
        <taxon>Cyanophyceae</taxon>
        <taxon>Desertifilales</taxon>
        <taxon>Desertifilaceae</taxon>
        <taxon>Roseofilum</taxon>
        <taxon>Roseofilum capinflatum</taxon>
    </lineage>
</organism>
<name>A0ABT7B0R9_9CYAN</name>
<comment type="caution">
    <text evidence="1">The sequence shown here is derived from an EMBL/GenBank/DDBJ whole genome shotgun (WGS) entry which is preliminary data.</text>
</comment>
<keyword evidence="2" id="KW-1185">Reference proteome</keyword>
<gene>
    <name evidence="1" type="ORF">PMG25_01540</name>
</gene>
<dbReference type="RefSeq" id="WP_283765149.1">
    <property type="nucleotide sequence ID" value="NZ_JAQOSO010000004.1"/>
</dbReference>
<dbReference type="Proteomes" id="UP001235849">
    <property type="component" value="Unassembled WGS sequence"/>
</dbReference>
<reference evidence="1 2" key="1">
    <citation type="submission" date="2023-01" db="EMBL/GenBank/DDBJ databases">
        <title>Novel diversity within Roseofilum (Cyanobacteria; Desertifilaceae) from marine benthic mats with descriptions of four novel species.</title>
        <authorList>
            <person name="Wang Y."/>
            <person name="Berthold D.E."/>
            <person name="Hu J."/>
            <person name="Lefler F.W."/>
            <person name="Laughinghouse H.D. IV."/>
        </authorList>
    </citation>
    <scope>NUCLEOTIDE SEQUENCE [LARGE SCALE GENOMIC DNA]</scope>
    <source>
        <strain evidence="1 2">BLCC-M114</strain>
    </source>
</reference>
<dbReference type="EMBL" id="JAQOSO010000004">
    <property type="protein sequence ID" value="MDJ1172769.1"/>
    <property type="molecule type" value="Genomic_DNA"/>
</dbReference>
<sequence length="196" mass="21793">MKRGIGVAAILGLVLVSVGSFPLLVSNLRIGDLPVLAQVQPSANLMEIALREQAKVVLVNGSQKSGRIVEMNQQTFFLGWGNRREEIPWSQVASVEFEGDGIMVYPVGEFKIRGEGGPRIRLWNVPLQALGDSPEGNLVVDLRAIPGIAEDEIVEFQKLMNQFQYVVDMIKYDLNQNRMVVELTGYEKPEEESLKP</sequence>
<protein>
    <recommendedName>
        <fullName evidence="3">DUF2993 domain-containing protein</fullName>
    </recommendedName>
</protein>